<sequence>MVSRQLQGSGGHKHIAAQENMQAPPYYPAISTESPAMAANYVQIRQTSEPIEGTFTIDPEVRIPPWMLPPLQPGCGATRPHLFLESKNNSVDVLVHLVHSRAGRTTAFEDSPAPTRILLEASGHRGVSLAISPRSPRSCNHLRFCLKVTVSYGKTVLRLPPDFHGPIRYTTSTTQVRFSPGVREKILALTQDSRTGSCFIGEWPSSESEEDDAVWTGDEIEIAGGGEKIDFFLWGETNAQ</sequence>
<accession>A0A067LTY1</accession>
<dbReference type="AlphaFoldDB" id="A0A067LTY1"/>
<dbReference type="InterPro" id="IPR055754">
    <property type="entry name" value="DUF7330"/>
</dbReference>
<evidence type="ECO:0000313" key="2">
    <source>
        <dbReference type="EMBL" id="KDQ06564.1"/>
    </source>
</evidence>
<dbReference type="EMBL" id="KL198131">
    <property type="protein sequence ID" value="KDQ06564.1"/>
    <property type="molecule type" value="Genomic_DNA"/>
</dbReference>
<keyword evidence="3" id="KW-1185">Reference proteome</keyword>
<evidence type="ECO:0000313" key="3">
    <source>
        <dbReference type="Proteomes" id="UP000027195"/>
    </source>
</evidence>
<organism evidence="2 3">
    <name type="scientific">Botryobasidium botryosum (strain FD-172 SS1)</name>
    <dbReference type="NCBI Taxonomy" id="930990"/>
    <lineage>
        <taxon>Eukaryota</taxon>
        <taxon>Fungi</taxon>
        <taxon>Dikarya</taxon>
        <taxon>Basidiomycota</taxon>
        <taxon>Agaricomycotina</taxon>
        <taxon>Agaricomycetes</taxon>
        <taxon>Cantharellales</taxon>
        <taxon>Botryobasidiaceae</taxon>
        <taxon>Botryobasidium</taxon>
    </lineage>
</organism>
<feature type="domain" description="DUF7330" evidence="1">
    <location>
        <begin position="40"/>
        <end position="229"/>
    </location>
</feature>
<dbReference type="Pfam" id="PF24016">
    <property type="entry name" value="DUF7330"/>
    <property type="match status" value="1"/>
</dbReference>
<proteinExistence type="predicted"/>
<dbReference type="HOGENOM" id="CLU_1160935_0_0_1"/>
<evidence type="ECO:0000259" key="1">
    <source>
        <dbReference type="Pfam" id="PF24016"/>
    </source>
</evidence>
<reference evidence="3" key="1">
    <citation type="journal article" date="2014" name="Proc. Natl. Acad. Sci. U.S.A.">
        <title>Extensive sampling of basidiomycete genomes demonstrates inadequacy of the white-rot/brown-rot paradigm for wood decay fungi.</title>
        <authorList>
            <person name="Riley R."/>
            <person name="Salamov A.A."/>
            <person name="Brown D.W."/>
            <person name="Nagy L.G."/>
            <person name="Floudas D."/>
            <person name="Held B.W."/>
            <person name="Levasseur A."/>
            <person name="Lombard V."/>
            <person name="Morin E."/>
            <person name="Otillar R."/>
            <person name="Lindquist E.A."/>
            <person name="Sun H."/>
            <person name="LaButti K.M."/>
            <person name="Schmutz J."/>
            <person name="Jabbour D."/>
            <person name="Luo H."/>
            <person name="Baker S.E."/>
            <person name="Pisabarro A.G."/>
            <person name="Walton J.D."/>
            <person name="Blanchette R.A."/>
            <person name="Henrissat B."/>
            <person name="Martin F."/>
            <person name="Cullen D."/>
            <person name="Hibbett D.S."/>
            <person name="Grigoriev I.V."/>
        </authorList>
    </citation>
    <scope>NUCLEOTIDE SEQUENCE [LARGE SCALE GENOMIC DNA]</scope>
    <source>
        <strain evidence="3">FD-172 SS1</strain>
    </source>
</reference>
<dbReference type="Proteomes" id="UP000027195">
    <property type="component" value="Unassembled WGS sequence"/>
</dbReference>
<protein>
    <recommendedName>
        <fullName evidence="1">DUF7330 domain-containing protein</fullName>
    </recommendedName>
</protein>
<dbReference type="STRING" id="930990.A0A067LTY1"/>
<dbReference type="OrthoDB" id="5289249at2759"/>
<name>A0A067LTY1_BOTB1</name>
<dbReference type="InParanoid" id="A0A067LTY1"/>
<gene>
    <name evidence="2" type="ORF">BOTBODRAFT_60558</name>
</gene>